<organism evidence="2 3">
    <name type="scientific">Propioniciclava coleopterorum</name>
    <dbReference type="NCBI Taxonomy" id="2714937"/>
    <lineage>
        <taxon>Bacteria</taxon>
        <taxon>Bacillati</taxon>
        <taxon>Actinomycetota</taxon>
        <taxon>Actinomycetes</taxon>
        <taxon>Propionibacteriales</taxon>
        <taxon>Propionibacteriaceae</taxon>
        <taxon>Propioniciclava</taxon>
    </lineage>
</organism>
<keyword evidence="3" id="KW-1185">Reference proteome</keyword>
<dbReference type="KEGG" id="prv:G7070_08110"/>
<name>A0A6G7Y634_9ACTN</name>
<reference evidence="2 3" key="1">
    <citation type="submission" date="2020-03" db="EMBL/GenBank/DDBJ databases">
        <title>Propioniciclava sp. nov., isolated from Hydrophilus acuminatus.</title>
        <authorList>
            <person name="Hyun D.-W."/>
            <person name="Bae J.-W."/>
        </authorList>
    </citation>
    <scope>NUCLEOTIDE SEQUENCE [LARGE SCALE GENOMIC DNA]</scope>
    <source>
        <strain evidence="2 3">HDW11</strain>
    </source>
</reference>
<protein>
    <submittedName>
        <fullName evidence="2">Uncharacterized protein</fullName>
    </submittedName>
</protein>
<evidence type="ECO:0000313" key="2">
    <source>
        <dbReference type="EMBL" id="QIK72243.1"/>
    </source>
</evidence>
<feature type="compositionally biased region" description="Basic and acidic residues" evidence="1">
    <location>
        <begin position="162"/>
        <end position="171"/>
    </location>
</feature>
<accession>A0A6G7Y634</accession>
<dbReference type="RefSeq" id="WP_166233319.1">
    <property type="nucleotide sequence ID" value="NZ_CP049865.1"/>
</dbReference>
<evidence type="ECO:0000313" key="3">
    <source>
        <dbReference type="Proteomes" id="UP000501058"/>
    </source>
</evidence>
<dbReference type="Proteomes" id="UP000501058">
    <property type="component" value="Chromosome"/>
</dbReference>
<feature type="region of interest" description="Disordered" evidence="1">
    <location>
        <begin position="150"/>
        <end position="171"/>
    </location>
</feature>
<dbReference type="EMBL" id="CP049865">
    <property type="protein sequence ID" value="QIK72243.1"/>
    <property type="molecule type" value="Genomic_DNA"/>
</dbReference>
<sequence>MTSSAQPSTELVLGFPTPGPLIGTAYRDLYLAAEGSDNQKAAIGDPSLLPKPWDPPTCRNPHLRAELWEWLDQVVLWLNHEYVWDPEGMIPPCWPHHPHVVHELAVLADQRRRAGISPDSNGLEEWHRYTLPGFLERLRGRLKSHCDQDHQAWPARSRQVRHTGDSHTQRRHAAFADDIRRLGASELIAPARPRLTLLNTETGELLDG</sequence>
<proteinExistence type="predicted"/>
<dbReference type="AlphaFoldDB" id="A0A6G7Y634"/>
<evidence type="ECO:0000256" key="1">
    <source>
        <dbReference type="SAM" id="MobiDB-lite"/>
    </source>
</evidence>
<gene>
    <name evidence="2" type="ORF">G7070_08110</name>
</gene>